<feature type="domain" description="Heterokaryon incompatibility" evidence="1">
    <location>
        <begin position="17"/>
        <end position="74"/>
    </location>
</feature>
<name>A0A0C3IR68_PISTI</name>
<dbReference type="Pfam" id="PF06985">
    <property type="entry name" value="HET"/>
    <property type="match status" value="1"/>
</dbReference>
<keyword evidence="3" id="KW-1185">Reference proteome</keyword>
<accession>A0A0C3IR68</accession>
<dbReference type="Proteomes" id="UP000054217">
    <property type="component" value="Unassembled WGS sequence"/>
</dbReference>
<sequence length="129" mass="14845">MSQGKRTGIRGRARYKKIIDTCREAQKGGLEWVWIDTCCIDRKSDSEVSKAINSMCRWYENVERCYPYMMSLATLGRMTKSRRQCQSGFREAGHFRSSLRRRMSISLIRSGNGLATNTSQRSPDYVLGC</sequence>
<dbReference type="OrthoDB" id="2681076at2759"/>
<gene>
    <name evidence="2" type="ORF">M404DRAFT_813594</name>
</gene>
<dbReference type="STRING" id="870435.A0A0C3IR68"/>
<dbReference type="AlphaFoldDB" id="A0A0C3IR68"/>
<dbReference type="InterPro" id="IPR010730">
    <property type="entry name" value="HET"/>
</dbReference>
<reference evidence="2 3" key="1">
    <citation type="submission" date="2014-04" db="EMBL/GenBank/DDBJ databases">
        <authorList>
            <consortium name="DOE Joint Genome Institute"/>
            <person name="Kuo A."/>
            <person name="Kohler A."/>
            <person name="Costa M.D."/>
            <person name="Nagy L.G."/>
            <person name="Floudas D."/>
            <person name="Copeland A."/>
            <person name="Barry K.W."/>
            <person name="Cichocki N."/>
            <person name="Veneault-Fourrey C."/>
            <person name="LaButti K."/>
            <person name="Lindquist E.A."/>
            <person name="Lipzen A."/>
            <person name="Lundell T."/>
            <person name="Morin E."/>
            <person name="Murat C."/>
            <person name="Sun H."/>
            <person name="Tunlid A."/>
            <person name="Henrissat B."/>
            <person name="Grigoriev I.V."/>
            <person name="Hibbett D.S."/>
            <person name="Martin F."/>
            <person name="Nordberg H.P."/>
            <person name="Cantor M.N."/>
            <person name="Hua S.X."/>
        </authorList>
    </citation>
    <scope>NUCLEOTIDE SEQUENCE [LARGE SCALE GENOMIC DNA]</scope>
    <source>
        <strain evidence="2 3">Marx 270</strain>
    </source>
</reference>
<organism evidence="2 3">
    <name type="scientific">Pisolithus tinctorius Marx 270</name>
    <dbReference type="NCBI Taxonomy" id="870435"/>
    <lineage>
        <taxon>Eukaryota</taxon>
        <taxon>Fungi</taxon>
        <taxon>Dikarya</taxon>
        <taxon>Basidiomycota</taxon>
        <taxon>Agaricomycotina</taxon>
        <taxon>Agaricomycetes</taxon>
        <taxon>Agaricomycetidae</taxon>
        <taxon>Boletales</taxon>
        <taxon>Sclerodermatineae</taxon>
        <taxon>Pisolithaceae</taxon>
        <taxon>Pisolithus</taxon>
    </lineage>
</organism>
<evidence type="ECO:0000313" key="3">
    <source>
        <dbReference type="Proteomes" id="UP000054217"/>
    </source>
</evidence>
<proteinExistence type="predicted"/>
<dbReference type="EMBL" id="KN832005">
    <property type="protein sequence ID" value="KIN99412.1"/>
    <property type="molecule type" value="Genomic_DNA"/>
</dbReference>
<dbReference type="InParanoid" id="A0A0C3IR68"/>
<evidence type="ECO:0000259" key="1">
    <source>
        <dbReference type="Pfam" id="PF06985"/>
    </source>
</evidence>
<dbReference type="HOGENOM" id="CLU_1949710_0_0_1"/>
<protein>
    <recommendedName>
        <fullName evidence="1">Heterokaryon incompatibility domain-containing protein</fullName>
    </recommendedName>
</protein>
<dbReference type="PANTHER" id="PTHR10622:SF12">
    <property type="entry name" value="HET DOMAIN-CONTAINING PROTEIN"/>
    <property type="match status" value="1"/>
</dbReference>
<evidence type="ECO:0000313" key="2">
    <source>
        <dbReference type="EMBL" id="KIN99412.1"/>
    </source>
</evidence>
<reference evidence="3" key="2">
    <citation type="submission" date="2015-01" db="EMBL/GenBank/DDBJ databases">
        <title>Evolutionary Origins and Diversification of the Mycorrhizal Mutualists.</title>
        <authorList>
            <consortium name="DOE Joint Genome Institute"/>
            <consortium name="Mycorrhizal Genomics Consortium"/>
            <person name="Kohler A."/>
            <person name="Kuo A."/>
            <person name="Nagy L.G."/>
            <person name="Floudas D."/>
            <person name="Copeland A."/>
            <person name="Barry K.W."/>
            <person name="Cichocki N."/>
            <person name="Veneault-Fourrey C."/>
            <person name="LaButti K."/>
            <person name="Lindquist E.A."/>
            <person name="Lipzen A."/>
            <person name="Lundell T."/>
            <person name="Morin E."/>
            <person name="Murat C."/>
            <person name="Riley R."/>
            <person name="Ohm R."/>
            <person name="Sun H."/>
            <person name="Tunlid A."/>
            <person name="Henrissat B."/>
            <person name="Grigoriev I.V."/>
            <person name="Hibbett D.S."/>
            <person name="Martin F."/>
        </authorList>
    </citation>
    <scope>NUCLEOTIDE SEQUENCE [LARGE SCALE GENOMIC DNA]</scope>
    <source>
        <strain evidence="3">Marx 270</strain>
    </source>
</reference>
<dbReference type="PANTHER" id="PTHR10622">
    <property type="entry name" value="HET DOMAIN-CONTAINING PROTEIN"/>
    <property type="match status" value="1"/>
</dbReference>